<gene>
    <name evidence="2" type="ORF">FIBSPDRAFT_875136</name>
</gene>
<dbReference type="STRING" id="436010.A0A165WPQ1"/>
<dbReference type="Gene3D" id="1.10.510.10">
    <property type="entry name" value="Transferase(Phosphotransferase) domain 1"/>
    <property type="match status" value="1"/>
</dbReference>
<evidence type="ECO:0000313" key="2">
    <source>
        <dbReference type="EMBL" id="KZP07791.1"/>
    </source>
</evidence>
<dbReference type="GO" id="GO:0005524">
    <property type="term" value="F:ATP binding"/>
    <property type="evidence" value="ECO:0007669"/>
    <property type="project" value="InterPro"/>
</dbReference>
<dbReference type="InterPro" id="IPR050235">
    <property type="entry name" value="CK1_Ser-Thr_kinase"/>
</dbReference>
<dbReference type="Proteomes" id="UP000076532">
    <property type="component" value="Unassembled WGS sequence"/>
</dbReference>
<keyword evidence="3" id="KW-1185">Reference proteome</keyword>
<dbReference type="PANTHER" id="PTHR11909">
    <property type="entry name" value="CASEIN KINASE-RELATED"/>
    <property type="match status" value="1"/>
</dbReference>
<organism evidence="2 3">
    <name type="scientific">Athelia psychrophila</name>
    <dbReference type="NCBI Taxonomy" id="1759441"/>
    <lineage>
        <taxon>Eukaryota</taxon>
        <taxon>Fungi</taxon>
        <taxon>Dikarya</taxon>
        <taxon>Basidiomycota</taxon>
        <taxon>Agaricomycotina</taxon>
        <taxon>Agaricomycetes</taxon>
        <taxon>Agaricomycetidae</taxon>
        <taxon>Atheliales</taxon>
        <taxon>Atheliaceae</taxon>
        <taxon>Athelia</taxon>
    </lineage>
</organism>
<feature type="domain" description="Protein kinase" evidence="1">
    <location>
        <begin position="1"/>
        <end position="132"/>
    </location>
</feature>
<dbReference type="PROSITE" id="PS50011">
    <property type="entry name" value="PROTEIN_KINASE_DOM"/>
    <property type="match status" value="1"/>
</dbReference>
<protein>
    <submittedName>
        <fullName evidence="2">Kinase-like protein</fullName>
    </submittedName>
</protein>
<proteinExistence type="predicted"/>
<dbReference type="GO" id="GO:0004672">
    <property type="term" value="F:protein kinase activity"/>
    <property type="evidence" value="ECO:0007669"/>
    <property type="project" value="InterPro"/>
</dbReference>
<dbReference type="InterPro" id="IPR000719">
    <property type="entry name" value="Prot_kinase_dom"/>
</dbReference>
<evidence type="ECO:0000259" key="1">
    <source>
        <dbReference type="PROSITE" id="PS50011"/>
    </source>
</evidence>
<sequence>MSYTLHTLHEEMEITLEHAASTGIDLLRILEALHKKGFVHGDIKPANIGIKVKKGRGFPAILDFGNTKRWKAQAAEPPLVRFNGTVGFASVNALANQAPSPRDDVISLMYSLIYVLNDGLPWITGRQDTVAT</sequence>
<evidence type="ECO:0000313" key="3">
    <source>
        <dbReference type="Proteomes" id="UP000076532"/>
    </source>
</evidence>
<dbReference type="Pfam" id="PF00069">
    <property type="entry name" value="Pkinase"/>
    <property type="match status" value="1"/>
</dbReference>
<name>A0A165WPQ1_9AGAM</name>
<accession>A0A165WPQ1</accession>
<reference evidence="2 3" key="1">
    <citation type="journal article" date="2016" name="Mol. Biol. Evol.">
        <title>Comparative Genomics of Early-Diverging Mushroom-Forming Fungi Provides Insights into the Origins of Lignocellulose Decay Capabilities.</title>
        <authorList>
            <person name="Nagy L.G."/>
            <person name="Riley R."/>
            <person name="Tritt A."/>
            <person name="Adam C."/>
            <person name="Daum C."/>
            <person name="Floudas D."/>
            <person name="Sun H."/>
            <person name="Yadav J.S."/>
            <person name="Pangilinan J."/>
            <person name="Larsson K.H."/>
            <person name="Matsuura K."/>
            <person name="Barry K."/>
            <person name="Labutti K."/>
            <person name="Kuo R."/>
            <person name="Ohm R.A."/>
            <person name="Bhattacharya S.S."/>
            <person name="Shirouzu T."/>
            <person name="Yoshinaga Y."/>
            <person name="Martin F.M."/>
            <person name="Grigoriev I.V."/>
            <person name="Hibbett D.S."/>
        </authorList>
    </citation>
    <scope>NUCLEOTIDE SEQUENCE [LARGE SCALE GENOMIC DNA]</scope>
    <source>
        <strain evidence="2 3">CBS 109695</strain>
    </source>
</reference>
<dbReference type="EMBL" id="KV417740">
    <property type="protein sequence ID" value="KZP07791.1"/>
    <property type="molecule type" value="Genomic_DNA"/>
</dbReference>
<dbReference type="AlphaFoldDB" id="A0A165WPQ1"/>
<dbReference type="SUPFAM" id="SSF56112">
    <property type="entry name" value="Protein kinase-like (PK-like)"/>
    <property type="match status" value="1"/>
</dbReference>
<dbReference type="InterPro" id="IPR011009">
    <property type="entry name" value="Kinase-like_dom_sf"/>
</dbReference>
<dbReference type="OrthoDB" id="2605211at2759"/>